<keyword evidence="17" id="KW-0812">Transmembrane</keyword>
<evidence type="ECO:0000256" key="11">
    <source>
        <dbReference type="ARBA" id="ARBA00023180"/>
    </source>
</evidence>
<dbReference type="GO" id="GO:0043066">
    <property type="term" value="P:negative regulation of apoptotic process"/>
    <property type="evidence" value="ECO:0007669"/>
    <property type="project" value="TreeGrafter"/>
</dbReference>
<dbReference type="GeneTree" id="ENSGT00950000183126"/>
<keyword evidence="17" id="KW-1133">Transmembrane helix</keyword>
<dbReference type="InterPro" id="IPR000488">
    <property type="entry name" value="Death_dom"/>
</dbReference>
<dbReference type="GO" id="GO:0005516">
    <property type="term" value="F:calmodulin binding"/>
    <property type="evidence" value="ECO:0007669"/>
    <property type="project" value="UniProtKB-KW"/>
</dbReference>
<evidence type="ECO:0000256" key="17">
    <source>
        <dbReference type="SAM" id="Phobius"/>
    </source>
</evidence>
<sequence length="277" mass="31016">QLIRSRREACPTYQHGDRTCCMCPPGQRVTKDCEVKPNDTKCDFCELGTYLDQPNSQTTCERCTSCDQLNANLEVEETCTSYRNAKCRCKENHYCSPGVEPCKVCQHYGLQSFCERLPLCVLDVGTIVGIVFGVLLVLAGIVAPLKGEEKNKTSSRSDLVRGERIVLMICFFFHPLISVSDMDMRPFLPQVAEQLGWSNMKEIALQSGMPAATIESAKLNHPQNSEEWTLELLGKWVEAKGKSAPRELIEMLRKRGKNDTAEKISDILSNGSVEMQV</sequence>
<dbReference type="Proteomes" id="UP000264800">
    <property type="component" value="Unplaced"/>
</dbReference>
<dbReference type="PROSITE" id="PS50050">
    <property type="entry name" value="TNFR_NGFR_2"/>
    <property type="match status" value="1"/>
</dbReference>
<dbReference type="GO" id="GO:0097527">
    <property type="term" value="P:necroptotic signaling pathway"/>
    <property type="evidence" value="ECO:0007669"/>
    <property type="project" value="TreeGrafter"/>
</dbReference>
<feature type="transmembrane region" description="Helical" evidence="17">
    <location>
        <begin position="120"/>
        <end position="145"/>
    </location>
</feature>
<keyword evidence="21" id="KW-1185">Reference proteome</keyword>
<dbReference type="SUPFAM" id="SSF47986">
    <property type="entry name" value="DEATH domain"/>
    <property type="match status" value="1"/>
</dbReference>
<evidence type="ECO:0000256" key="13">
    <source>
        <dbReference type="ARBA" id="ARBA00030181"/>
    </source>
</evidence>
<dbReference type="Gene3D" id="2.10.50.10">
    <property type="entry name" value="Tumor Necrosis Factor Receptor, subunit A, domain 2"/>
    <property type="match status" value="2"/>
</dbReference>
<evidence type="ECO:0000256" key="7">
    <source>
        <dbReference type="ARBA" id="ARBA00022737"/>
    </source>
</evidence>
<organism evidence="20 21">
    <name type="scientific">Kryptolebias marmoratus</name>
    <name type="common">Mangrove killifish</name>
    <name type="synonym">Rivulus marmoratus</name>
    <dbReference type="NCBI Taxonomy" id="37003"/>
    <lineage>
        <taxon>Eukaryota</taxon>
        <taxon>Metazoa</taxon>
        <taxon>Chordata</taxon>
        <taxon>Craniata</taxon>
        <taxon>Vertebrata</taxon>
        <taxon>Euteleostomi</taxon>
        <taxon>Actinopterygii</taxon>
        <taxon>Neopterygii</taxon>
        <taxon>Teleostei</taxon>
        <taxon>Neoteleostei</taxon>
        <taxon>Acanthomorphata</taxon>
        <taxon>Ovalentaria</taxon>
        <taxon>Atherinomorphae</taxon>
        <taxon>Cyprinodontiformes</taxon>
        <taxon>Rivulidae</taxon>
        <taxon>Kryptolebias</taxon>
    </lineage>
</organism>
<feature type="domain" description="Death" evidence="18">
    <location>
        <begin position="201"/>
        <end position="268"/>
    </location>
</feature>
<reference evidence="20" key="2">
    <citation type="submission" date="2025-09" db="UniProtKB">
        <authorList>
            <consortium name="Ensembl"/>
        </authorList>
    </citation>
    <scope>IDENTIFICATION</scope>
</reference>
<keyword evidence="12" id="KW-0449">Lipoprotein</keyword>
<keyword evidence="4" id="KW-1003">Cell membrane</keyword>
<keyword evidence="8" id="KW-0112">Calmodulin-binding</keyword>
<dbReference type="Ensembl" id="ENSKMAT00000026836.1">
    <property type="protein sequence ID" value="ENSKMAP00000026497.1"/>
    <property type="gene ID" value="ENSKMAG00000019644.1"/>
</dbReference>
<keyword evidence="17" id="KW-0472">Membrane</keyword>
<dbReference type="GO" id="GO:0097049">
    <property type="term" value="P:motor neuron apoptotic process"/>
    <property type="evidence" value="ECO:0007669"/>
    <property type="project" value="TreeGrafter"/>
</dbReference>
<proteinExistence type="predicted"/>
<evidence type="ECO:0000313" key="20">
    <source>
        <dbReference type="Ensembl" id="ENSKMAP00000026497.1"/>
    </source>
</evidence>
<evidence type="ECO:0000256" key="3">
    <source>
        <dbReference type="ARBA" id="ARBA00015761"/>
    </source>
</evidence>
<dbReference type="GO" id="GO:0005031">
    <property type="term" value="F:tumor necrosis factor receptor activity"/>
    <property type="evidence" value="ECO:0007669"/>
    <property type="project" value="TreeGrafter"/>
</dbReference>
<dbReference type="SMART" id="SM00208">
    <property type="entry name" value="TNFR"/>
    <property type="match status" value="2"/>
</dbReference>
<protein>
    <recommendedName>
        <fullName evidence="3">Tumor necrosis factor receptor superfamily member 6</fullName>
    </recommendedName>
    <alternativeName>
        <fullName evidence="14">Apo-1 antigen</fullName>
    </alternativeName>
    <alternativeName>
        <fullName evidence="15">Apoptosis-mediating surface antigen FAS</fullName>
    </alternativeName>
    <alternativeName>
        <fullName evidence="13">FASLG receptor</fullName>
    </alternativeName>
</protein>
<evidence type="ECO:0000256" key="14">
    <source>
        <dbReference type="ARBA" id="ARBA00032338"/>
    </source>
</evidence>
<evidence type="ECO:0000256" key="12">
    <source>
        <dbReference type="ARBA" id="ARBA00023288"/>
    </source>
</evidence>
<evidence type="ECO:0000259" key="18">
    <source>
        <dbReference type="PROSITE" id="PS50017"/>
    </source>
</evidence>
<evidence type="ECO:0000256" key="5">
    <source>
        <dbReference type="ARBA" id="ARBA00022703"/>
    </source>
</evidence>
<comment type="caution">
    <text evidence="16">Lacks conserved residue(s) required for the propagation of feature annotation.</text>
</comment>
<evidence type="ECO:0000256" key="16">
    <source>
        <dbReference type="PROSITE-ProRule" id="PRU00206"/>
    </source>
</evidence>
<dbReference type="GO" id="GO:0045121">
    <property type="term" value="C:membrane raft"/>
    <property type="evidence" value="ECO:0007669"/>
    <property type="project" value="UniProtKB-SubCell"/>
</dbReference>
<dbReference type="GO" id="GO:0097192">
    <property type="term" value="P:extrinsic apoptotic signaling pathway in absence of ligand"/>
    <property type="evidence" value="ECO:0007669"/>
    <property type="project" value="TreeGrafter"/>
</dbReference>
<dbReference type="GO" id="GO:0006955">
    <property type="term" value="P:immune response"/>
    <property type="evidence" value="ECO:0007669"/>
    <property type="project" value="InterPro"/>
</dbReference>
<evidence type="ECO:0000256" key="2">
    <source>
        <dbReference type="ARBA" id="ARBA00004285"/>
    </source>
</evidence>
<feature type="domain" description="TNFR-Cys" evidence="19">
    <location>
        <begin position="44"/>
        <end position="87"/>
    </location>
</feature>
<dbReference type="GO" id="GO:0031265">
    <property type="term" value="C:CD95 death-inducing signaling complex"/>
    <property type="evidence" value="ECO:0007669"/>
    <property type="project" value="TreeGrafter"/>
</dbReference>
<dbReference type="PANTHER" id="PTHR46874:SF1">
    <property type="entry name" value="TUMOR NECROSIS FACTOR RECEPTOR SUPERFAMILY MEMBER 6"/>
    <property type="match status" value="1"/>
</dbReference>
<dbReference type="Pfam" id="PF00531">
    <property type="entry name" value="Death"/>
    <property type="match status" value="1"/>
</dbReference>
<feature type="repeat" description="TNFR-Cys" evidence="16">
    <location>
        <begin position="44"/>
        <end position="87"/>
    </location>
</feature>
<accession>A0A3Q3GTB2</accession>
<dbReference type="AlphaFoldDB" id="A0A3Q3GTB2"/>
<dbReference type="GO" id="GO:0009897">
    <property type="term" value="C:external side of plasma membrane"/>
    <property type="evidence" value="ECO:0007669"/>
    <property type="project" value="TreeGrafter"/>
</dbReference>
<dbReference type="InterPro" id="IPR001368">
    <property type="entry name" value="TNFR/NGFR_Cys_rich_reg"/>
</dbReference>
<evidence type="ECO:0000256" key="1">
    <source>
        <dbReference type="ARBA" id="ARBA00004251"/>
    </source>
</evidence>
<keyword evidence="5" id="KW-0053">Apoptosis</keyword>
<evidence type="ECO:0000313" key="21">
    <source>
        <dbReference type="Proteomes" id="UP000264800"/>
    </source>
</evidence>
<dbReference type="GO" id="GO:0032872">
    <property type="term" value="P:regulation of stress-activated MAPK cascade"/>
    <property type="evidence" value="ECO:0007669"/>
    <property type="project" value="TreeGrafter"/>
</dbReference>
<evidence type="ECO:0000256" key="9">
    <source>
        <dbReference type="ARBA" id="ARBA00023139"/>
    </source>
</evidence>
<comment type="subcellular location">
    <subcellularLocation>
        <location evidence="1">Cell membrane</location>
        <topology evidence="1">Single-pass type I membrane protein</topology>
    </subcellularLocation>
    <subcellularLocation>
        <location evidence="2">Membrane raft</location>
    </subcellularLocation>
</comment>
<dbReference type="PROSITE" id="PS50017">
    <property type="entry name" value="DEATH_DOMAIN"/>
    <property type="match status" value="1"/>
</dbReference>
<dbReference type="InterPro" id="IPR011029">
    <property type="entry name" value="DEATH-like_dom_sf"/>
</dbReference>
<dbReference type="PANTHER" id="PTHR46874">
    <property type="entry name" value="TUMOR NECROSIS FACTOR RECEPTOR SUPERFAMILY MEMBER 6"/>
    <property type="match status" value="1"/>
</dbReference>
<evidence type="ECO:0000259" key="19">
    <source>
        <dbReference type="PROSITE" id="PS50050"/>
    </source>
</evidence>
<dbReference type="SUPFAM" id="SSF57586">
    <property type="entry name" value="TNF receptor-like"/>
    <property type="match status" value="2"/>
</dbReference>
<dbReference type="GO" id="GO:0006924">
    <property type="term" value="P:activation-induced cell death of T cells"/>
    <property type="evidence" value="ECO:0007669"/>
    <property type="project" value="TreeGrafter"/>
</dbReference>
<evidence type="ECO:0000256" key="10">
    <source>
        <dbReference type="ARBA" id="ARBA00023157"/>
    </source>
</evidence>
<name>A0A3Q3GTB2_KRYMA</name>
<dbReference type="PRINTS" id="PR01680">
    <property type="entry name" value="TNFACTORR6"/>
</dbReference>
<evidence type="ECO:0000256" key="15">
    <source>
        <dbReference type="ARBA" id="ARBA00032502"/>
    </source>
</evidence>
<keyword evidence="10 16" id="KW-1015">Disulfide bond</keyword>
<keyword evidence="11" id="KW-0325">Glycoprotein</keyword>
<evidence type="ECO:0000256" key="6">
    <source>
        <dbReference type="ARBA" id="ARBA00022729"/>
    </source>
</evidence>
<evidence type="ECO:0000256" key="8">
    <source>
        <dbReference type="ARBA" id="ARBA00022860"/>
    </source>
</evidence>
<evidence type="ECO:0000256" key="4">
    <source>
        <dbReference type="ARBA" id="ARBA00022475"/>
    </source>
</evidence>
<keyword evidence="6" id="KW-0732">Signal</keyword>
<reference evidence="20" key="1">
    <citation type="submission" date="2025-08" db="UniProtKB">
        <authorList>
            <consortium name="Ensembl"/>
        </authorList>
    </citation>
    <scope>IDENTIFICATION</scope>
</reference>
<keyword evidence="9" id="KW-0564">Palmitate</keyword>
<dbReference type="InterPro" id="IPR008063">
    <property type="entry name" value="Fas_rcpt"/>
</dbReference>
<feature type="disulfide bond" evidence="16">
    <location>
        <begin position="45"/>
        <end position="60"/>
    </location>
</feature>
<dbReference type="Gene3D" id="1.10.533.10">
    <property type="entry name" value="Death Domain, Fas"/>
    <property type="match status" value="1"/>
</dbReference>
<keyword evidence="7" id="KW-0677">Repeat</keyword>